<feature type="transmembrane region" description="Helical" evidence="18">
    <location>
        <begin position="388"/>
        <end position="413"/>
    </location>
</feature>
<dbReference type="InterPro" id="IPR036927">
    <property type="entry name" value="Cyt_c_oxase-like_su1_sf"/>
</dbReference>
<comment type="subcellular location">
    <subcellularLocation>
        <location evidence="18">Cell membrane</location>
        <topology evidence="18">Multi-pass membrane protein</topology>
    </subcellularLocation>
    <subcellularLocation>
        <location evidence="1">Membrane</location>
        <topology evidence="1">Multi-pass membrane protein</topology>
    </subcellularLocation>
</comment>
<feature type="transmembrane region" description="Helical" evidence="18">
    <location>
        <begin position="204"/>
        <end position="233"/>
    </location>
</feature>
<dbReference type="GO" id="GO:0005886">
    <property type="term" value="C:plasma membrane"/>
    <property type="evidence" value="ECO:0007669"/>
    <property type="project" value="UniProtKB-SubCell"/>
</dbReference>
<comment type="similarity">
    <text evidence="3 17">Belongs to the heme-copper respiratory oxidase family.</text>
</comment>
<dbReference type="InterPro" id="IPR000883">
    <property type="entry name" value="Cyt_C_Oxase_1"/>
</dbReference>
<dbReference type="GO" id="GO:0004129">
    <property type="term" value="F:cytochrome-c oxidase activity"/>
    <property type="evidence" value="ECO:0007669"/>
    <property type="project" value="UniProtKB-EC"/>
</dbReference>
<evidence type="ECO:0000256" key="3">
    <source>
        <dbReference type="ARBA" id="ARBA00009578"/>
    </source>
</evidence>
<evidence type="ECO:0000256" key="7">
    <source>
        <dbReference type="ARBA" id="ARBA00022692"/>
    </source>
</evidence>
<protein>
    <recommendedName>
        <fullName evidence="18">Cytochrome c oxidase subunit 1</fullName>
        <ecNumber evidence="18">7.1.1.9</ecNumber>
    </recommendedName>
</protein>
<dbReference type="PROSITE" id="PS00077">
    <property type="entry name" value="COX1_CUB"/>
    <property type="match status" value="1"/>
</dbReference>
<evidence type="ECO:0000256" key="17">
    <source>
        <dbReference type="RuleBase" id="RU000370"/>
    </source>
</evidence>
<keyword evidence="8 18" id="KW-0479">Metal-binding</keyword>
<feature type="region of interest" description="Disordered" evidence="19">
    <location>
        <begin position="557"/>
        <end position="579"/>
    </location>
</feature>
<dbReference type="Proteomes" id="UP000053372">
    <property type="component" value="Unassembled WGS sequence"/>
</dbReference>
<dbReference type="FunFam" id="1.20.210.10:FF:000004">
    <property type="entry name" value="Cytochrome c oxidase subunit 1"/>
    <property type="match status" value="1"/>
</dbReference>
<dbReference type="GO" id="GO:0006119">
    <property type="term" value="P:oxidative phosphorylation"/>
    <property type="evidence" value="ECO:0007669"/>
    <property type="project" value="UniProtKB-UniPathway"/>
</dbReference>
<evidence type="ECO:0000256" key="15">
    <source>
        <dbReference type="ARBA" id="ARBA00025218"/>
    </source>
</evidence>
<comment type="caution">
    <text evidence="21">The sequence shown here is derived from an EMBL/GenBank/DDBJ whole genome shotgun (WGS) entry which is preliminary data.</text>
</comment>
<dbReference type="PANTHER" id="PTHR10422">
    <property type="entry name" value="CYTOCHROME C OXIDASE SUBUNIT 1"/>
    <property type="match status" value="1"/>
</dbReference>
<evidence type="ECO:0000256" key="5">
    <source>
        <dbReference type="ARBA" id="ARBA00022617"/>
    </source>
</evidence>
<comment type="function">
    <text evidence="15 18">Cytochrome c oxidase is the component of the respiratory chain that catalyzes the reduction of oxygen to water. Subunits 1-3 form the functional core of the enzyme complex. CO I is the catalytic subunit of the enzyme. Electrons originating in cytochrome c are transferred via the copper A center of subunit 2 and heme A of subunit 1 to the bimetallic center formed by heme A3 and copper B.</text>
</comment>
<evidence type="ECO:0000256" key="9">
    <source>
        <dbReference type="ARBA" id="ARBA00022967"/>
    </source>
</evidence>
<proteinExistence type="inferred from homology"/>
<dbReference type="OrthoDB" id="9759913at2"/>
<dbReference type="PRINTS" id="PR01165">
    <property type="entry name" value="CYCOXIDASEI"/>
</dbReference>
<evidence type="ECO:0000259" key="20">
    <source>
        <dbReference type="PROSITE" id="PS50855"/>
    </source>
</evidence>
<keyword evidence="9" id="KW-1278">Translocase</keyword>
<dbReference type="InterPro" id="IPR023616">
    <property type="entry name" value="Cyt_c_oxase-like_su1_dom"/>
</dbReference>
<dbReference type="Pfam" id="PF00115">
    <property type="entry name" value="COX1"/>
    <property type="match status" value="1"/>
</dbReference>
<dbReference type="Gene3D" id="1.20.210.10">
    <property type="entry name" value="Cytochrome c oxidase-like, subunit I domain"/>
    <property type="match status" value="1"/>
</dbReference>
<name>A0A0V7ZN17_9CYAN</name>
<keyword evidence="4 17" id="KW-0813">Transport</keyword>
<dbReference type="GO" id="GO:0020037">
    <property type="term" value="F:heme binding"/>
    <property type="evidence" value="ECO:0007669"/>
    <property type="project" value="InterPro"/>
</dbReference>
<evidence type="ECO:0000256" key="8">
    <source>
        <dbReference type="ARBA" id="ARBA00022723"/>
    </source>
</evidence>
<dbReference type="GO" id="GO:0022904">
    <property type="term" value="P:respiratory electron transport chain"/>
    <property type="evidence" value="ECO:0007669"/>
    <property type="project" value="TreeGrafter"/>
</dbReference>
<dbReference type="EC" id="7.1.1.9" evidence="18"/>
<dbReference type="RefSeq" id="WP_027845187.1">
    <property type="nucleotide sequence ID" value="NZ_LMTZ01000104.1"/>
</dbReference>
<evidence type="ECO:0000256" key="14">
    <source>
        <dbReference type="ARBA" id="ARBA00023136"/>
    </source>
</evidence>
<feature type="transmembrane region" description="Helical" evidence="18">
    <location>
        <begin position="289"/>
        <end position="308"/>
    </location>
</feature>
<dbReference type="PANTHER" id="PTHR10422:SF18">
    <property type="entry name" value="CYTOCHROME C OXIDASE SUBUNIT 1"/>
    <property type="match status" value="1"/>
</dbReference>
<feature type="transmembrane region" description="Helical" evidence="18">
    <location>
        <begin position="425"/>
        <end position="445"/>
    </location>
</feature>
<evidence type="ECO:0000256" key="11">
    <source>
        <dbReference type="ARBA" id="ARBA00022989"/>
    </source>
</evidence>
<feature type="transmembrane region" description="Helical" evidence="18">
    <location>
        <begin position="320"/>
        <end position="342"/>
    </location>
</feature>
<feature type="transmembrane region" description="Helical" evidence="18">
    <location>
        <begin position="162"/>
        <end position="184"/>
    </location>
</feature>
<feature type="transmembrane region" description="Helical" evidence="18">
    <location>
        <begin position="120"/>
        <end position="142"/>
    </location>
</feature>
<keyword evidence="22" id="KW-1185">Reference proteome</keyword>
<keyword evidence="12 18" id="KW-0408">Iron</keyword>
<reference evidence="21 22" key="1">
    <citation type="journal article" date="2015" name="Genome Announc.">
        <title>Draft Genome of the Euendolithic (true boring) Cyanobacterium Mastigocoleus testarum strain BC008.</title>
        <authorList>
            <person name="Guida B.S."/>
            <person name="Garcia-Pichel F."/>
        </authorList>
    </citation>
    <scope>NUCLEOTIDE SEQUENCE [LARGE SCALE GENOMIC DNA]</scope>
    <source>
        <strain evidence="21 22">BC008</strain>
    </source>
</reference>
<keyword evidence="14 18" id="KW-0472">Membrane</keyword>
<dbReference type="GO" id="GO:0015990">
    <property type="term" value="P:electron transport coupled proton transport"/>
    <property type="evidence" value="ECO:0007669"/>
    <property type="project" value="InterPro"/>
</dbReference>
<evidence type="ECO:0000313" key="21">
    <source>
        <dbReference type="EMBL" id="KST65778.1"/>
    </source>
</evidence>
<evidence type="ECO:0000256" key="19">
    <source>
        <dbReference type="SAM" id="MobiDB-lite"/>
    </source>
</evidence>
<keyword evidence="10 17" id="KW-0249">Electron transport</keyword>
<evidence type="ECO:0000256" key="6">
    <source>
        <dbReference type="ARBA" id="ARBA00022660"/>
    </source>
</evidence>
<feature type="transmembrane region" description="Helical" evidence="18">
    <location>
        <begin position="38"/>
        <end position="58"/>
    </location>
</feature>
<evidence type="ECO:0000313" key="22">
    <source>
        <dbReference type="Proteomes" id="UP000053372"/>
    </source>
</evidence>
<evidence type="ECO:0000256" key="12">
    <source>
        <dbReference type="ARBA" id="ARBA00023004"/>
    </source>
</evidence>
<dbReference type="PROSITE" id="PS50855">
    <property type="entry name" value="COX1"/>
    <property type="match status" value="1"/>
</dbReference>
<dbReference type="GO" id="GO:0046872">
    <property type="term" value="F:metal ion binding"/>
    <property type="evidence" value="ECO:0007669"/>
    <property type="project" value="UniProtKB-KW"/>
</dbReference>
<evidence type="ECO:0000256" key="2">
    <source>
        <dbReference type="ARBA" id="ARBA00004673"/>
    </source>
</evidence>
<feature type="transmembrane region" description="Helical" evidence="18">
    <location>
        <begin position="78"/>
        <end position="99"/>
    </location>
</feature>
<feature type="domain" description="Cytochrome oxidase subunit I profile" evidence="20">
    <location>
        <begin position="18"/>
        <end position="529"/>
    </location>
</feature>
<keyword evidence="7 17" id="KW-0812">Transmembrane</keyword>
<keyword evidence="6 17" id="KW-0679">Respiratory chain</keyword>
<evidence type="ECO:0000256" key="10">
    <source>
        <dbReference type="ARBA" id="ARBA00022982"/>
    </source>
</evidence>
<accession>A0A0V7ZN17</accession>
<feature type="transmembrane region" description="Helical" evidence="18">
    <location>
        <begin position="354"/>
        <end position="376"/>
    </location>
</feature>
<dbReference type="UniPathway" id="UPA00705"/>
<comment type="pathway">
    <text evidence="2 18">Energy metabolism; oxidative phosphorylation.</text>
</comment>
<dbReference type="AlphaFoldDB" id="A0A0V7ZN17"/>
<comment type="catalytic activity">
    <reaction evidence="16 18">
        <text>4 Fe(II)-[cytochrome c] + O2 + 8 H(+)(in) = 4 Fe(III)-[cytochrome c] + 2 H2O + 4 H(+)(out)</text>
        <dbReference type="Rhea" id="RHEA:11436"/>
        <dbReference type="Rhea" id="RHEA-COMP:10350"/>
        <dbReference type="Rhea" id="RHEA-COMP:14399"/>
        <dbReference type="ChEBI" id="CHEBI:15377"/>
        <dbReference type="ChEBI" id="CHEBI:15378"/>
        <dbReference type="ChEBI" id="CHEBI:15379"/>
        <dbReference type="ChEBI" id="CHEBI:29033"/>
        <dbReference type="ChEBI" id="CHEBI:29034"/>
        <dbReference type="EC" id="7.1.1.9"/>
    </reaction>
</comment>
<sequence>MTKAQIKPEVPSVPVTEHRQRKWWEYFTFNTDHKVIGIQYLVTTFMFYCLGGVFADLVRTELRTPASDFVSPETYNGLFTLHATIMIFLWIVPAGAGFANYLIPLMIGAEDMAFPRLNALAFWIVPPAGLLLISSLIVGDAPDAGWTSYPPLSLVTGQVGEAIWIISVLLLGTSSILGAINFLVTTFKMRTPGMGFNQMPLFCWAMLATSALALISTPVLAGALILLSFDLIAGTAFFNPTGGGDPVVYQHMFWFYSHPAVYIMILPFFGIISEVIPVHSRKPIFGYRAIAYSSLAISFLGLIVWAHHMFTSGVPGWLRMFFMITTMIIAVPTGIKIFSWLATMWGGKIRLNSAMLFSMGFLSTFVIGGISGVMLASVPFDVHVHDTYFIVAHLHYVLFGGAVFGIFSGYYHWFPKITGRMINEFWGRVHFALTFVGMNMTFLPMHKLGMMGMNRRIAQYDPQFTDLNQICTYGSYLLAISTLPFIINVIWSWMYGPKAGNNPWQALTLEWKTTSPPIIENFETTPVLICGPYEYGMGYSIDEVDVPLSDEKEPVLAAGPNSILRAEQEGKNAESNKGK</sequence>
<dbReference type="SUPFAM" id="SSF81442">
    <property type="entry name" value="Cytochrome c oxidase subunit I-like"/>
    <property type="match status" value="1"/>
</dbReference>
<evidence type="ECO:0000256" key="1">
    <source>
        <dbReference type="ARBA" id="ARBA00004141"/>
    </source>
</evidence>
<dbReference type="NCBIfam" id="TIGR02891">
    <property type="entry name" value="CtaD_CoxA"/>
    <property type="match status" value="1"/>
</dbReference>
<feature type="transmembrane region" description="Helical" evidence="18">
    <location>
        <begin position="473"/>
        <end position="495"/>
    </location>
</feature>
<evidence type="ECO:0000256" key="4">
    <source>
        <dbReference type="ARBA" id="ARBA00022448"/>
    </source>
</evidence>
<keyword evidence="13 18" id="KW-0186">Copper</keyword>
<evidence type="ECO:0000256" key="18">
    <source>
        <dbReference type="RuleBase" id="RU363061"/>
    </source>
</evidence>
<dbReference type="InterPro" id="IPR014241">
    <property type="entry name" value="Cyt_c_oxidase_su1_bac"/>
</dbReference>
<keyword evidence="5 17" id="KW-0349">Heme</keyword>
<evidence type="ECO:0000256" key="16">
    <source>
        <dbReference type="ARBA" id="ARBA00047816"/>
    </source>
</evidence>
<organism evidence="21 22">
    <name type="scientific">Mastigocoleus testarum BC008</name>
    <dbReference type="NCBI Taxonomy" id="371196"/>
    <lineage>
        <taxon>Bacteria</taxon>
        <taxon>Bacillati</taxon>
        <taxon>Cyanobacteriota</taxon>
        <taxon>Cyanophyceae</taxon>
        <taxon>Nostocales</taxon>
        <taxon>Hapalosiphonaceae</taxon>
        <taxon>Mastigocoleus</taxon>
    </lineage>
</organism>
<keyword evidence="18" id="KW-1003">Cell membrane</keyword>
<dbReference type="EMBL" id="LMTZ01000104">
    <property type="protein sequence ID" value="KST65778.1"/>
    <property type="molecule type" value="Genomic_DNA"/>
</dbReference>
<dbReference type="InterPro" id="IPR023615">
    <property type="entry name" value="Cyt_c_Oxase_su1_BS"/>
</dbReference>
<evidence type="ECO:0000256" key="13">
    <source>
        <dbReference type="ARBA" id="ARBA00023008"/>
    </source>
</evidence>
<keyword evidence="11 18" id="KW-1133">Transmembrane helix</keyword>
<feature type="compositionally biased region" description="Basic and acidic residues" evidence="19">
    <location>
        <begin position="566"/>
        <end position="579"/>
    </location>
</feature>
<feature type="transmembrane region" description="Helical" evidence="18">
    <location>
        <begin position="253"/>
        <end position="277"/>
    </location>
</feature>
<gene>
    <name evidence="21" type="ORF">BC008_22645</name>
</gene>